<dbReference type="CDD" id="cd02440">
    <property type="entry name" value="AdoMet_MTases"/>
    <property type="match status" value="1"/>
</dbReference>
<accession>A0A3E1KBC8</accession>
<dbReference type="EC" id="2.1.1.222" evidence="5"/>
<dbReference type="AlphaFoldDB" id="A0A3E1KBC8"/>
<dbReference type="RefSeq" id="WP_116649560.1">
    <property type="nucleotide sequence ID" value="NZ_QUZK01000014.1"/>
</dbReference>
<organism evidence="6 7">
    <name type="scientific">Wenzhouxiangella sediminis</name>
    <dbReference type="NCBI Taxonomy" id="1792836"/>
    <lineage>
        <taxon>Bacteria</taxon>
        <taxon>Pseudomonadati</taxon>
        <taxon>Pseudomonadota</taxon>
        <taxon>Gammaproteobacteria</taxon>
        <taxon>Chromatiales</taxon>
        <taxon>Wenzhouxiangellaceae</taxon>
        <taxon>Wenzhouxiangella</taxon>
    </lineage>
</organism>
<dbReference type="NCBIfam" id="TIGR01983">
    <property type="entry name" value="UbiG"/>
    <property type="match status" value="1"/>
</dbReference>
<keyword evidence="3 5" id="KW-0831">Ubiquinone biosynthesis</keyword>
<evidence type="ECO:0000256" key="5">
    <source>
        <dbReference type="HAMAP-Rule" id="MF_00472"/>
    </source>
</evidence>
<keyword evidence="1 5" id="KW-0489">Methyltransferase</keyword>
<comment type="function">
    <text evidence="5">O-methyltransferase that catalyzes the 2 O-methylation steps in the ubiquinone biosynthetic pathway.</text>
</comment>
<dbReference type="Gene3D" id="3.40.50.150">
    <property type="entry name" value="Vaccinia Virus protein VP39"/>
    <property type="match status" value="1"/>
</dbReference>
<sequence length="238" mass="25841">MNAGVSGDNVDPRESGKFDALAARWWDPEGDFRTLHDINGPRVEFLSERVPLAGRRVLDVGCGGGVLSEALAERGAQVIGIDAASRALEVARLHTAESGFEIDYRHVTAESLAQEAPAAFDVVCCLEMLEHVPDPAQTVEACAELCRPGGHLLFSTINRSPLAWATAIVGAEYVLGLLPRGTHRYDRLIRPEELASACRRSGLRVEEITGMSYNPVSRTVHIGGVPRVNYFLLATRPE</sequence>
<comment type="similarity">
    <text evidence="5">Belongs to the methyltransferase superfamily. UbiG/COQ3 family.</text>
</comment>
<proteinExistence type="inferred from homology"/>
<feature type="binding site" evidence="5">
    <location>
        <position position="42"/>
    </location>
    <ligand>
        <name>S-adenosyl-L-methionine</name>
        <dbReference type="ChEBI" id="CHEBI:59789"/>
    </ligand>
</feature>
<dbReference type="GO" id="GO:0010420">
    <property type="term" value="F:polyprenyldihydroxybenzoate methyltransferase activity"/>
    <property type="evidence" value="ECO:0007669"/>
    <property type="project" value="InterPro"/>
</dbReference>
<evidence type="ECO:0000256" key="4">
    <source>
        <dbReference type="ARBA" id="ARBA00022691"/>
    </source>
</evidence>
<keyword evidence="2 5" id="KW-0808">Transferase</keyword>
<reference evidence="6 7" key="1">
    <citation type="submission" date="2018-08" db="EMBL/GenBank/DDBJ databases">
        <title>Wenzhouxiangella salilacus sp. nov., a novel bacterium isolated from a saline lake in Xinjiang Province, China.</title>
        <authorList>
            <person name="Han S."/>
        </authorList>
    </citation>
    <scope>NUCLEOTIDE SEQUENCE [LARGE SCALE GENOMIC DNA]</scope>
    <source>
        <strain evidence="6 7">XDB06</strain>
    </source>
</reference>
<comment type="pathway">
    <text evidence="5">Cofactor biosynthesis; ubiquinone biosynthesis.</text>
</comment>
<evidence type="ECO:0000256" key="2">
    <source>
        <dbReference type="ARBA" id="ARBA00022679"/>
    </source>
</evidence>
<protein>
    <recommendedName>
        <fullName evidence="5">Ubiquinone biosynthesis O-methyltransferase</fullName>
    </recommendedName>
    <alternativeName>
        <fullName evidence="5">2-polyprenyl-6-hydroxyphenol methylase</fullName>
        <ecNumber evidence="5">2.1.1.222</ecNumber>
    </alternativeName>
    <alternativeName>
        <fullName evidence="5">3-demethylubiquinone 3-O-methyltransferase</fullName>
        <ecNumber evidence="5">2.1.1.64</ecNumber>
    </alternativeName>
</protein>
<dbReference type="OrthoDB" id="9801538at2"/>
<dbReference type="InterPro" id="IPR010233">
    <property type="entry name" value="UbiG_MeTrfase"/>
</dbReference>
<evidence type="ECO:0000313" key="6">
    <source>
        <dbReference type="EMBL" id="RFF31902.1"/>
    </source>
</evidence>
<feature type="binding site" evidence="5">
    <location>
        <position position="61"/>
    </location>
    <ligand>
        <name>S-adenosyl-L-methionine</name>
        <dbReference type="ChEBI" id="CHEBI:59789"/>
    </ligand>
</feature>
<dbReference type="UniPathway" id="UPA00232"/>
<dbReference type="PANTHER" id="PTHR43464:SF19">
    <property type="entry name" value="UBIQUINONE BIOSYNTHESIS O-METHYLTRANSFERASE, MITOCHONDRIAL"/>
    <property type="match status" value="1"/>
</dbReference>
<comment type="caution">
    <text evidence="6">The sequence shown here is derived from an EMBL/GenBank/DDBJ whole genome shotgun (WGS) entry which is preliminary data.</text>
</comment>
<comment type="catalytic activity">
    <reaction evidence="5">
        <text>a 3-demethylubiquinol + S-adenosyl-L-methionine = a ubiquinol + S-adenosyl-L-homocysteine + H(+)</text>
        <dbReference type="Rhea" id="RHEA:44380"/>
        <dbReference type="Rhea" id="RHEA-COMP:9566"/>
        <dbReference type="Rhea" id="RHEA-COMP:10914"/>
        <dbReference type="ChEBI" id="CHEBI:15378"/>
        <dbReference type="ChEBI" id="CHEBI:17976"/>
        <dbReference type="ChEBI" id="CHEBI:57856"/>
        <dbReference type="ChEBI" id="CHEBI:59789"/>
        <dbReference type="ChEBI" id="CHEBI:84422"/>
        <dbReference type="EC" id="2.1.1.64"/>
    </reaction>
</comment>
<dbReference type="GO" id="GO:0061542">
    <property type="term" value="F:3-demethylubiquinol 3-O-methyltransferase activity"/>
    <property type="evidence" value="ECO:0007669"/>
    <property type="project" value="UniProtKB-UniRule"/>
</dbReference>
<gene>
    <name evidence="5 6" type="primary">ubiG</name>
    <name evidence="6" type="ORF">DZC52_02605</name>
</gene>
<evidence type="ECO:0000256" key="3">
    <source>
        <dbReference type="ARBA" id="ARBA00022688"/>
    </source>
</evidence>
<dbReference type="PANTHER" id="PTHR43464">
    <property type="entry name" value="METHYLTRANSFERASE"/>
    <property type="match status" value="1"/>
</dbReference>
<dbReference type="GO" id="GO:0102208">
    <property type="term" value="F:2-polyprenyl-6-hydroxyphenol methylase activity"/>
    <property type="evidence" value="ECO:0007669"/>
    <property type="project" value="UniProtKB-EC"/>
</dbReference>
<dbReference type="InterPro" id="IPR029063">
    <property type="entry name" value="SAM-dependent_MTases_sf"/>
</dbReference>
<keyword evidence="4 5" id="KW-0949">S-adenosyl-L-methionine</keyword>
<feature type="binding site" evidence="5">
    <location>
        <position position="82"/>
    </location>
    <ligand>
        <name>S-adenosyl-L-methionine</name>
        <dbReference type="ChEBI" id="CHEBI:59789"/>
    </ligand>
</feature>
<dbReference type="EC" id="2.1.1.64" evidence="5"/>
<name>A0A3E1KBC8_9GAMM</name>
<evidence type="ECO:0000256" key="1">
    <source>
        <dbReference type="ARBA" id="ARBA00022603"/>
    </source>
</evidence>
<evidence type="ECO:0000313" key="7">
    <source>
        <dbReference type="Proteomes" id="UP000260351"/>
    </source>
</evidence>
<dbReference type="EMBL" id="QUZK01000014">
    <property type="protein sequence ID" value="RFF31902.1"/>
    <property type="molecule type" value="Genomic_DNA"/>
</dbReference>
<dbReference type="Pfam" id="PF13489">
    <property type="entry name" value="Methyltransf_23"/>
    <property type="match status" value="1"/>
</dbReference>
<keyword evidence="7" id="KW-1185">Reference proteome</keyword>
<feature type="binding site" evidence="5">
    <location>
        <position position="126"/>
    </location>
    <ligand>
        <name>S-adenosyl-L-methionine</name>
        <dbReference type="ChEBI" id="CHEBI:59789"/>
    </ligand>
</feature>
<dbReference type="HAMAP" id="MF_00472">
    <property type="entry name" value="UbiG"/>
    <property type="match status" value="1"/>
</dbReference>
<dbReference type="GO" id="GO:0032259">
    <property type="term" value="P:methylation"/>
    <property type="evidence" value="ECO:0007669"/>
    <property type="project" value="UniProtKB-KW"/>
</dbReference>
<comment type="catalytic activity">
    <reaction evidence="5">
        <text>a 3-(all-trans-polyprenyl)benzene-1,2-diol + S-adenosyl-L-methionine = a 2-methoxy-6-(all-trans-polyprenyl)phenol + S-adenosyl-L-homocysteine + H(+)</text>
        <dbReference type="Rhea" id="RHEA:31411"/>
        <dbReference type="Rhea" id="RHEA-COMP:9550"/>
        <dbReference type="Rhea" id="RHEA-COMP:9551"/>
        <dbReference type="ChEBI" id="CHEBI:15378"/>
        <dbReference type="ChEBI" id="CHEBI:57856"/>
        <dbReference type="ChEBI" id="CHEBI:59789"/>
        <dbReference type="ChEBI" id="CHEBI:62729"/>
        <dbReference type="ChEBI" id="CHEBI:62731"/>
        <dbReference type="EC" id="2.1.1.222"/>
    </reaction>
</comment>
<dbReference type="Proteomes" id="UP000260351">
    <property type="component" value="Unassembled WGS sequence"/>
</dbReference>
<dbReference type="SUPFAM" id="SSF53335">
    <property type="entry name" value="S-adenosyl-L-methionine-dependent methyltransferases"/>
    <property type="match status" value="1"/>
</dbReference>